<dbReference type="Proteomes" id="UP000094236">
    <property type="component" value="Unassembled WGS sequence"/>
</dbReference>
<evidence type="ECO:0000256" key="1">
    <source>
        <dbReference type="SAM" id="Coils"/>
    </source>
</evidence>
<organism evidence="2 3">
    <name type="scientific">Pachysolen tannophilus NRRL Y-2460</name>
    <dbReference type="NCBI Taxonomy" id="669874"/>
    <lineage>
        <taxon>Eukaryota</taxon>
        <taxon>Fungi</taxon>
        <taxon>Dikarya</taxon>
        <taxon>Ascomycota</taxon>
        <taxon>Saccharomycotina</taxon>
        <taxon>Pichiomycetes</taxon>
        <taxon>Pachysolenaceae</taxon>
        <taxon>Pachysolen</taxon>
    </lineage>
</organism>
<keyword evidence="3" id="KW-1185">Reference proteome</keyword>
<protein>
    <submittedName>
        <fullName evidence="2">Uncharacterized protein</fullName>
    </submittedName>
</protein>
<dbReference type="EMBL" id="KV454017">
    <property type="protein sequence ID" value="ODV93720.1"/>
    <property type="molecule type" value="Genomic_DNA"/>
</dbReference>
<keyword evidence="1" id="KW-0175">Coiled coil</keyword>
<dbReference type="AlphaFoldDB" id="A0A1E4TPP0"/>
<feature type="coiled-coil region" evidence="1">
    <location>
        <begin position="98"/>
        <end position="132"/>
    </location>
</feature>
<accession>A0A1E4TPP0</accession>
<sequence length="527" mass="60853">MTYTVPTIKKKNDTEFLPESLDNPLVEAVCDLRRLGLTFREILNQSGVNVGFLTRVYEFLDIPITNAPKKEPILGPLGNEKWLNNLVIDVSSDEDEEYDEKREREKAASSKLNDLDDELKKIRSKIAAYEAKKLQVATTVEKMKITSLKTPLPSLDDVHAEKLMKNMSPALEDISSAKQIVSRTDSPILEDLHIDHLIQELGKEIEKETEEYTSLENQMILKKSYIHDLKSRLADFEGQRETASNIKHNNNISLMEEDKEDIAEEYNVADLVEDYNVLGTFSSKVDPLKFNDNEQKAANNETDNMELQDEDGSGDYLRDDRNGLEDMNSDSDCFNNNNTQLKISNGSLESEIEGFSRQVVEANSNNDDSEIEDEFEHAQFVGDGEEEDFFKYKSPLACFKSFRFSPWFDQEKILSPTFSNKIDPEAILCFRDPCTCDNLHYYNCEMNETEVIIDLAKSGVVGETSEERENYKRQLAELLRKNQDRSFQEIVSMIVNFRRNFLPTDSYLYWNDMNRKRKRIKKNLQEQ</sequence>
<proteinExistence type="predicted"/>
<gene>
    <name evidence="2" type="ORF">PACTADRAFT_51481</name>
</gene>
<reference evidence="3" key="1">
    <citation type="submission" date="2016-05" db="EMBL/GenBank/DDBJ databases">
        <title>Comparative genomics of biotechnologically important yeasts.</title>
        <authorList>
            <consortium name="DOE Joint Genome Institute"/>
            <person name="Riley R."/>
            <person name="Haridas S."/>
            <person name="Wolfe K.H."/>
            <person name="Lopes M.R."/>
            <person name="Hittinger C.T."/>
            <person name="Goker M."/>
            <person name="Salamov A."/>
            <person name="Wisecaver J."/>
            <person name="Long T.M."/>
            <person name="Aerts A.L."/>
            <person name="Barry K."/>
            <person name="Choi C."/>
            <person name="Clum A."/>
            <person name="Coughlan A.Y."/>
            <person name="Deshpande S."/>
            <person name="Douglass A.P."/>
            <person name="Hanson S.J."/>
            <person name="Klenk H.-P."/>
            <person name="Labutti K."/>
            <person name="Lapidus A."/>
            <person name="Lindquist E."/>
            <person name="Lipzen A."/>
            <person name="Meier-Kolthoff J.P."/>
            <person name="Ohm R.A."/>
            <person name="Otillar R.P."/>
            <person name="Pangilinan J."/>
            <person name="Peng Y."/>
            <person name="Rokas A."/>
            <person name="Rosa C.A."/>
            <person name="Scheuner C."/>
            <person name="Sibirny A.A."/>
            <person name="Slot J.C."/>
            <person name="Stielow J.B."/>
            <person name="Sun H."/>
            <person name="Kurtzman C.P."/>
            <person name="Blackwell M."/>
            <person name="Grigoriev I.V."/>
            <person name="Jeffries T.W."/>
        </authorList>
    </citation>
    <scope>NUCLEOTIDE SEQUENCE [LARGE SCALE GENOMIC DNA]</scope>
    <source>
        <strain evidence="3">NRRL Y-2460</strain>
    </source>
</reference>
<dbReference type="STRING" id="669874.A0A1E4TPP0"/>
<name>A0A1E4TPP0_PACTA</name>
<dbReference type="OrthoDB" id="1922977at2759"/>
<evidence type="ECO:0000313" key="2">
    <source>
        <dbReference type="EMBL" id="ODV93720.1"/>
    </source>
</evidence>
<evidence type="ECO:0000313" key="3">
    <source>
        <dbReference type="Proteomes" id="UP000094236"/>
    </source>
</evidence>